<dbReference type="Proteomes" id="UP000054248">
    <property type="component" value="Unassembled WGS sequence"/>
</dbReference>
<evidence type="ECO:0000256" key="1">
    <source>
        <dbReference type="SAM" id="MobiDB-lite"/>
    </source>
</evidence>
<protein>
    <recommendedName>
        <fullName evidence="4">F-box domain-containing protein</fullName>
    </recommendedName>
</protein>
<dbReference type="HOGENOM" id="CLU_541007_0_0_1"/>
<evidence type="ECO:0000313" key="3">
    <source>
        <dbReference type="Proteomes" id="UP000054248"/>
    </source>
</evidence>
<dbReference type="AlphaFoldDB" id="A0A0C3KG72"/>
<dbReference type="EMBL" id="KN823173">
    <property type="protein sequence ID" value="KIO20478.1"/>
    <property type="molecule type" value="Genomic_DNA"/>
</dbReference>
<dbReference type="Gene3D" id="3.80.10.10">
    <property type="entry name" value="Ribonuclease Inhibitor"/>
    <property type="match status" value="1"/>
</dbReference>
<reference evidence="2 3" key="1">
    <citation type="submission" date="2014-04" db="EMBL/GenBank/DDBJ databases">
        <authorList>
            <consortium name="DOE Joint Genome Institute"/>
            <person name="Kuo A."/>
            <person name="Girlanda M."/>
            <person name="Perotto S."/>
            <person name="Kohler A."/>
            <person name="Nagy L.G."/>
            <person name="Floudas D."/>
            <person name="Copeland A."/>
            <person name="Barry K.W."/>
            <person name="Cichocki N."/>
            <person name="Veneault-Fourrey C."/>
            <person name="LaButti K."/>
            <person name="Lindquist E.A."/>
            <person name="Lipzen A."/>
            <person name="Lundell T."/>
            <person name="Morin E."/>
            <person name="Murat C."/>
            <person name="Sun H."/>
            <person name="Tunlid A."/>
            <person name="Henrissat B."/>
            <person name="Grigoriev I.V."/>
            <person name="Hibbett D.S."/>
            <person name="Martin F."/>
            <person name="Nordberg H.P."/>
            <person name="Cantor M.N."/>
            <person name="Hua S.X."/>
        </authorList>
    </citation>
    <scope>NUCLEOTIDE SEQUENCE [LARGE SCALE GENOMIC DNA]</scope>
    <source>
        <strain evidence="2 3">MUT 4182</strain>
    </source>
</reference>
<gene>
    <name evidence="2" type="ORF">M407DRAFT_29885</name>
</gene>
<dbReference type="InterPro" id="IPR032675">
    <property type="entry name" value="LRR_dom_sf"/>
</dbReference>
<dbReference type="OrthoDB" id="3365698at2759"/>
<evidence type="ECO:0000313" key="2">
    <source>
        <dbReference type="EMBL" id="KIO20478.1"/>
    </source>
</evidence>
<evidence type="ECO:0008006" key="4">
    <source>
        <dbReference type="Google" id="ProtNLM"/>
    </source>
</evidence>
<keyword evidence="3" id="KW-1185">Reference proteome</keyword>
<dbReference type="SUPFAM" id="SSF52047">
    <property type="entry name" value="RNI-like"/>
    <property type="match status" value="1"/>
</dbReference>
<reference evidence="3" key="2">
    <citation type="submission" date="2015-01" db="EMBL/GenBank/DDBJ databases">
        <title>Evolutionary Origins and Diversification of the Mycorrhizal Mutualists.</title>
        <authorList>
            <consortium name="DOE Joint Genome Institute"/>
            <consortium name="Mycorrhizal Genomics Consortium"/>
            <person name="Kohler A."/>
            <person name="Kuo A."/>
            <person name="Nagy L.G."/>
            <person name="Floudas D."/>
            <person name="Copeland A."/>
            <person name="Barry K.W."/>
            <person name="Cichocki N."/>
            <person name="Veneault-Fourrey C."/>
            <person name="LaButti K."/>
            <person name="Lindquist E.A."/>
            <person name="Lipzen A."/>
            <person name="Lundell T."/>
            <person name="Morin E."/>
            <person name="Murat C."/>
            <person name="Riley R."/>
            <person name="Ohm R."/>
            <person name="Sun H."/>
            <person name="Tunlid A."/>
            <person name="Henrissat B."/>
            <person name="Grigoriev I.V."/>
            <person name="Hibbett D.S."/>
            <person name="Martin F."/>
        </authorList>
    </citation>
    <scope>NUCLEOTIDE SEQUENCE [LARGE SCALE GENOMIC DNA]</scope>
    <source>
        <strain evidence="3">MUT 4182</strain>
    </source>
</reference>
<name>A0A0C3KG72_9AGAM</name>
<organism evidence="2 3">
    <name type="scientific">Tulasnella calospora MUT 4182</name>
    <dbReference type="NCBI Taxonomy" id="1051891"/>
    <lineage>
        <taxon>Eukaryota</taxon>
        <taxon>Fungi</taxon>
        <taxon>Dikarya</taxon>
        <taxon>Basidiomycota</taxon>
        <taxon>Agaricomycotina</taxon>
        <taxon>Agaricomycetes</taxon>
        <taxon>Cantharellales</taxon>
        <taxon>Tulasnellaceae</taxon>
        <taxon>Tulasnella</taxon>
    </lineage>
</organism>
<feature type="region of interest" description="Disordered" evidence="1">
    <location>
        <begin position="550"/>
        <end position="570"/>
    </location>
</feature>
<accession>A0A0C3KG72</accession>
<sequence length="570" mass="63841">MASGLQQRIQELLIEYLADFQSQSTQSQGASAHISATQIFRLDEELACLQNVHDAISAEISARVTRVSTHRNSLLPIHRLPLELLSYVLEASLGHFDATPEPRTTKRLLALSTVSRHWKHVLDQSPSVWGWIDTTMDAPFAVQKSQHAPLSINLVKEGEFGTSGLEQGFATLLPHSKRWQSLQLCLTSVAAEHFVHIFGSLSMPSLQDLSFVVDTRVVVLNDPPRVDNLDRYPLRRLELSGISTSWDTVSTFTELRSLKITNPCYGSTWLSRDHITNILLGCIHLEELALSKLEDHSPDNSVPPSSQSTFHLPVLRSVEFSNIFNERDAGLWLLDCISAPKLRGLSVMGYQLGRLIGSHIASVLKRQRTDSPFPVVMASLRSRPVHVYMTQRMCRFDCEHVLKRGVHQGVELHLPGGGFVDTCQRVADIVSGVMGDPPHPPLHVHLEKFPQSYSPNPDPDPAFLGHLPSISVLHMKRVASVEVFLHFLCSREPGDPVRYYCPKLTEIHILRASVAPSTITETLRDAVKELLEKRPNVALYDGEGRCFPHHFNDDGNQKDPRPDVHVRLNE</sequence>
<proteinExistence type="predicted"/>